<comment type="caution">
    <text evidence="1">The sequence shown here is derived from an EMBL/GenBank/DDBJ whole genome shotgun (WGS) entry which is preliminary data.</text>
</comment>
<evidence type="ECO:0000313" key="2">
    <source>
        <dbReference type="Proteomes" id="UP001304895"/>
    </source>
</evidence>
<gene>
    <name evidence="1" type="ORF">BT67DRAFT_46371</name>
</gene>
<name>A0AAN6UHX0_9PEZI</name>
<reference evidence="1" key="1">
    <citation type="journal article" date="2023" name="Mol. Phylogenet. Evol.">
        <title>Genome-scale phylogeny and comparative genomics of the fungal order Sordariales.</title>
        <authorList>
            <person name="Hensen N."/>
            <person name="Bonometti L."/>
            <person name="Westerberg I."/>
            <person name="Brannstrom I.O."/>
            <person name="Guillou S."/>
            <person name="Cros-Aarteil S."/>
            <person name="Calhoun S."/>
            <person name="Haridas S."/>
            <person name="Kuo A."/>
            <person name="Mondo S."/>
            <person name="Pangilinan J."/>
            <person name="Riley R."/>
            <person name="LaButti K."/>
            <person name="Andreopoulos B."/>
            <person name="Lipzen A."/>
            <person name="Chen C."/>
            <person name="Yan M."/>
            <person name="Daum C."/>
            <person name="Ng V."/>
            <person name="Clum A."/>
            <person name="Steindorff A."/>
            <person name="Ohm R.A."/>
            <person name="Martin F."/>
            <person name="Silar P."/>
            <person name="Natvig D.O."/>
            <person name="Lalanne C."/>
            <person name="Gautier V."/>
            <person name="Ament-Velasquez S.L."/>
            <person name="Kruys A."/>
            <person name="Hutchinson M.I."/>
            <person name="Powell A.J."/>
            <person name="Barry K."/>
            <person name="Miller A.N."/>
            <person name="Grigoriev I.V."/>
            <person name="Debuchy R."/>
            <person name="Gladieux P."/>
            <person name="Hiltunen Thoren M."/>
            <person name="Johannesson H."/>
        </authorList>
    </citation>
    <scope>NUCLEOTIDE SEQUENCE</scope>
    <source>
        <strain evidence="1">CBS 123565</strain>
    </source>
</reference>
<sequence>MWSESVTVYLVQAGKPASLDDMGATITCTDAVGYFCGFPGGFWTTSINRPVPYIMRLAQLDERRKAWELAWALGPEGGGMAIHLKCWLGLREVVLRRVKLGGHSTATGSSKGVPESIGEGPVLCPIKQRHGEPVVTFASGLDWLWQVIVASLVTAPH</sequence>
<organism evidence="1 2">
    <name type="scientific">Trichocladium antarcticum</name>
    <dbReference type="NCBI Taxonomy" id="1450529"/>
    <lineage>
        <taxon>Eukaryota</taxon>
        <taxon>Fungi</taxon>
        <taxon>Dikarya</taxon>
        <taxon>Ascomycota</taxon>
        <taxon>Pezizomycotina</taxon>
        <taxon>Sordariomycetes</taxon>
        <taxon>Sordariomycetidae</taxon>
        <taxon>Sordariales</taxon>
        <taxon>Chaetomiaceae</taxon>
        <taxon>Trichocladium</taxon>
    </lineage>
</organism>
<evidence type="ECO:0000313" key="1">
    <source>
        <dbReference type="EMBL" id="KAK4133317.1"/>
    </source>
</evidence>
<proteinExistence type="predicted"/>
<keyword evidence="2" id="KW-1185">Reference proteome</keyword>
<dbReference type="Proteomes" id="UP001304895">
    <property type="component" value="Unassembled WGS sequence"/>
</dbReference>
<protein>
    <submittedName>
        <fullName evidence="1">Uncharacterized protein</fullName>
    </submittedName>
</protein>
<dbReference type="AlphaFoldDB" id="A0AAN6UHX0"/>
<dbReference type="EMBL" id="MU853412">
    <property type="protein sequence ID" value="KAK4133317.1"/>
    <property type="molecule type" value="Genomic_DNA"/>
</dbReference>
<reference evidence="1" key="2">
    <citation type="submission" date="2023-05" db="EMBL/GenBank/DDBJ databases">
        <authorList>
            <consortium name="Lawrence Berkeley National Laboratory"/>
            <person name="Steindorff A."/>
            <person name="Hensen N."/>
            <person name="Bonometti L."/>
            <person name="Westerberg I."/>
            <person name="Brannstrom I.O."/>
            <person name="Guillou S."/>
            <person name="Cros-Aarteil S."/>
            <person name="Calhoun S."/>
            <person name="Haridas S."/>
            <person name="Kuo A."/>
            <person name="Mondo S."/>
            <person name="Pangilinan J."/>
            <person name="Riley R."/>
            <person name="Labutti K."/>
            <person name="Andreopoulos B."/>
            <person name="Lipzen A."/>
            <person name="Chen C."/>
            <person name="Yanf M."/>
            <person name="Daum C."/>
            <person name="Ng V."/>
            <person name="Clum A."/>
            <person name="Ohm R."/>
            <person name="Martin F."/>
            <person name="Silar P."/>
            <person name="Natvig D."/>
            <person name="Lalanne C."/>
            <person name="Gautier V."/>
            <person name="Ament-Velasquez S.L."/>
            <person name="Kruys A."/>
            <person name="Hutchinson M.I."/>
            <person name="Powell A.J."/>
            <person name="Barry K."/>
            <person name="Miller A.N."/>
            <person name="Grigoriev I.V."/>
            <person name="Debuchy R."/>
            <person name="Gladieux P."/>
            <person name="Thoren M.H."/>
            <person name="Johannesson H."/>
        </authorList>
    </citation>
    <scope>NUCLEOTIDE SEQUENCE</scope>
    <source>
        <strain evidence="1">CBS 123565</strain>
    </source>
</reference>
<accession>A0AAN6UHX0</accession>